<keyword evidence="3" id="KW-0677">Repeat</keyword>
<feature type="signal peptide" evidence="11">
    <location>
        <begin position="1"/>
        <end position="32"/>
    </location>
</feature>
<keyword evidence="2 10" id="KW-0812">Transmembrane</keyword>
<dbReference type="InterPro" id="IPR002126">
    <property type="entry name" value="Cadherin-like_dom"/>
</dbReference>
<dbReference type="InterPro" id="IPR020894">
    <property type="entry name" value="Cadherin_CS"/>
</dbReference>
<accession>A0ABM0ZXM6</accession>
<evidence type="ECO:0000256" key="11">
    <source>
        <dbReference type="SAM" id="SignalP"/>
    </source>
</evidence>
<feature type="domain" description="Cadherin" evidence="12">
    <location>
        <begin position="377"/>
        <end position="472"/>
    </location>
</feature>
<dbReference type="InterPro" id="IPR013164">
    <property type="entry name" value="Cadherin_N"/>
</dbReference>
<keyword evidence="5" id="KW-0130">Cell adhesion</keyword>
<dbReference type="GeneID" id="101848741"/>
<feature type="transmembrane region" description="Helical" evidence="10">
    <location>
        <begin position="793"/>
        <end position="817"/>
    </location>
</feature>
<evidence type="ECO:0000256" key="4">
    <source>
        <dbReference type="ARBA" id="ARBA00022837"/>
    </source>
</evidence>
<evidence type="ECO:0000256" key="1">
    <source>
        <dbReference type="ARBA" id="ARBA00004370"/>
    </source>
</evidence>
<feature type="region of interest" description="Disordered" evidence="9">
    <location>
        <begin position="854"/>
        <end position="877"/>
    </location>
</feature>
<feature type="domain" description="Cadherin" evidence="12">
    <location>
        <begin position="575"/>
        <end position="676"/>
    </location>
</feature>
<proteinExistence type="predicted"/>
<evidence type="ECO:0000256" key="3">
    <source>
        <dbReference type="ARBA" id="ARBA00022737"/>
    </source>
</evidence>
<dbReference type="Gene3D" id="2.60.40.60">
    <property type="entry name" value="Cadherins"/>
    <property type="match status" value="7"/>
</dbReference>
<protein>
    <submittedName>
        <fullName evidence="14">Protocadherin alpha-6</fullName>
    </submittedName>
</protein>
<dbReference type="SUPFAM" id="SSF49313">
    <property type="entry name" value="Cadherin-like"/>
    <property type="match status" value="7"/>
</dbReference>
<sequence length="1124" mass="122099">MMRSQFQTSKMKTWAQALLLVLLSEVVILTEGADPVVEFTVEEEKTIGLELGSLGDDDVLPLELEPGVRLSLRYSLLPQGTPHDSLFRVDEDTGQIFAIGRINREELCKFDTTCDLDIQVAVQSAISQFFKKVKVVIKVQDINDNPPEFPRSNIQVNMPENVATGTSFPLQGAEDLDIGQFGVQAYELTPSSGAFYVNVTRSDDGPSVVNLVVRHELDRETRPSHSLVLTARDGGKTPLTGSVSITVSVDDVNDNPPMFEHSTYNVSLPETAVSGAPVVRVSATDYDTPKFGVKEYRFSPLERDDVRKYFTINASTGQITVAGSLLERQGKTFRLLVECLDKGLPPLVSRAEVDVTVEDTTNSAPVINLNVMFGGAVSEVAQSGTVVALLNVVDHDAGHRGIVSCSIVSDAFELQPRSVSEYKVIVVRRLDRESEPVHNVSVLCQDAGSPPLSDTVTFLVKVKDENDNAPYFSKAVYEITMPENNRPGQILLRVDAKDDDVGENARLTYNLIDAEEFLRIDDRGNIVAVKPLDHEEKAVLRFKVMASDNGTPQKARTADVIITVTDLNDEAPLFKSLQYNFEVTENMPANTSLSRVSADDKDSGDNGKISYSLLPKMSPFRILADGLIVTKESLDREMKPVYALTVLATDSGVPALTGTAQVKIKVRDQNDHHPRIIYPRNGNNSVAVSFDAKRGSVVLTILAEDADDGPNKKLVYHLASNSARAMFELSRDTGDLILTRELTPQDVGRHRLTIVVTDKSKSFPLASNSSFDVVIFAPNETAGAGQDKEKEHVLVVIILGVVTGVVTVAVIITIVVIRRADTQRRKYIQNRAKMSPEVEKLEAEKPSVGYVISNSAQDGAKTKGSNDGGDDASRDLTQDEGFADKSFNTSQGSSGTADQNEWSKALRLHQDLLKMHGVGPGLLMHGTAGDDVNSDGSGESTTCDSGRGGSEEDNGSHGRASPVNKDGSIMNNLNHPTRPQRPLHGPRVANIPRSGFPPLSGRQLGHSLDAQLPSQNPPRSFSAPPVKHVSFRDDYRSEWPELLPPHPRGHGAMMPPPIPEKWGSASKVGHGGVPRGMGELTVNLDHSFETAEDGNSTTTSGSYTVDDLSPRGIGINYNPEQAVV</sequence>
<dbReference type="CDD" id="cd11304">
    <property type="entry name" value="Cadherin_repeat"/>
    <property type="match status" value="7"/>
</dbReference>
<evidence type="ECO:0000256" key="7">
    <source>
        <dbReference type="ARBA" id="ARBA00023136"/>
    </source>
</evidence>
<gene>
    <name evidence="14" type="primary">LOC101848741</name>
</gene>
<keyword evidence="4 8" id="KW-0106">Calcium</keyword>
<dbReference type="PROSITE" id="PS00232">
    <property type="entry name" value="CADHERIN_1"/>
    <property type="match status" value="3"/>
</dbReference>
<evidence type="ECO:0000256" key="9">
    <source>
        <dbReference type="SAM" id="MobiDB-lite"/>
    </source>
</evidence>
<dbReference type="Proteomes" id="UP000694888">
    <property type="component" value="Unplaced"/>
</dbReference>
<evidence type="ECO:0000256" key="6">
    <source>
        <dbReference type="ARBA" id="ARBA00022989"/>
    </source>
</evidence>
<comment type="subcellular location">
    <subcellularLocation>
        <location evidence="1">Membrane</location>
    </subcellularLocation>
</comment>
<dbReference type="InterPro" id="IPR015919">
    <property type="entry name" value="Cadherin-like_sf"/>
</dbReference>
<feature type="compositionally biased region" description="Polar residues" evidence="9">
    <location>
        <begin position="934"/>
        <end position="944"/>
    </location>
</feature>
<feature type="chain" id="PRO_5046572358" evidence="11">
    <location>
        <begin position="33"/>
        <end position="1124"/>
    </location>
</feature>
<evidence type="ECO:0000256" key="5">
    <source>
        <dbReference type="ARBA" id="ARBA00022889"/>
    </source>
</evidence>
<dbReference type="PANTHER" id="PTHR24027:SF438">
    <property type="entry name" value="CADHERIN 23"/>
    <property type="match status" value="1"/>
</dbReference>
<evidence type="ECO:0000256" key="2">
    <source>
        <dbReference type="ARBA" id="ARBA00022692"/>
    </source>
</evidence>
<keyword evidence="11" id="KW-0732">Signal</keyword>
<dbReference type="PRINTS" id="PR00205">
    <property type="entry name" value="CADHERIN"/>
</dbReference>
<reference evidence="14" key="1">
    <citation type="submission" date="2025-08" db="UniProtKB">
        <authorList>
            <consortium name="RefSeq"/>
        </authorList>
    </citation>
    <scope>IDENTIFICATION</scope>
</reference>
<keyword evidence="6 10" id="KW-1133">Transmembrane helix</keyword>
<keyword evidence="13" id="KW-1185">Reference proteome</keyword>
<feature type="domain" description="Cadherin" evidence="12">
    <location>
        <begin position="150"/>
        <end position="259"/>
    </location>
</feature>
<dbReference type="SMART" id="SM00112">
    <property type="entry name" value="CA"/>
    <property type="match status" value="7"/>
</dbReference>
<dbReference type="Pfam" id="PF08266">
    <property type="entry name" value="Cadherin_2"/>
    <property type="match status" value="1"/>
</dbReference>
<evidence type="ECO:0000256" key="10">
    <source>
        <dbReference type="SAM" id="Phobius"/>
    </source>
</evidence>
<feature type="domain" description="Cadherin" evidence="12">
    <location>
        <begin position="260"/>
        <end position="367"/>
    </location>
</feature>
<name>A0ABM0ZXM6_APLCA</name>
<organism evidence="13 14">
    <name type="scientific">Aplysia californica</name>
    <name type="common">California sea hare</name>
    <dbReference type="NCBI Taxonomy" id="6500"/>
    <lineage>
        <taxon>Eukaryota</taxon>
        <taxon>Metazoa</taxon>
        <taxon>Spiralia</taxon>
        <taxon>Lophotrochozoa</taxon>
        <taxon>Mollusca</taxon>
        <taxon>Gastropoda</taxon>
        <taxon>Heterobranchia</taxon>
        <taxon>Euthyneura</taxon>
        <taxon>Tectipleura</taxon>
        <taxon>Aplysiida</taxon>
        <taxon>Aplysioidea</taxon>
        <taxon>Aplysiidae</taxon>
        <taxon>Aplysia</taxon>
    </lineage>
</organism>
<feature type="domain" description="Cadherin" evidence="12">
    <location>
        <begin position="33"/>
        <end position="149"/>
    </location>
</feature>
<evidence type="ECO:0000313" key="14">
    <source>
        <dbReference type="RefSeq" id="XP_012936604.1"/>
    </source>
</evidence>
<evidence type="ECO:0000256" key="8">
    <source>
        <dbReference type="PROSITE-ProRule" id="PRU00043"/>
    </source>
</evidence>
<feature type="domain" description="Cadherin" evidence="12">
    <location>
        <begin position="680"/>
        <end position="785"/>
    </location>
</feature>
<keyword evidence="7 10" id="KW-0472">Membrane</keyword>
<dbReference type="PANTHER" id="PTHR24027">
    <property type="entry name" value="CADHERIN-23"/>
    <property type="match status" value="1"/>
</dbReference>
<feature type="region of interest" description="Disordered" evidence="9">
    <location>
        <begin position="924"/>
        <end position="1026"/>
    </location>
</feature>
<feature type="domain" description="Cadherin" evidence="12">
    <location>
        <begin position="473"/>
        <end position="574"/>
    </location>
</feature>
<evidence type="ECO:0000259" key="12">
    <source>
        <dbReference type="PROSITE" id="PS50268"/>
    </source>
</evidence>
<dbReference type="Pfam" id="PF00028">
    <property type="entry name" value="Cadherin"/>
    <property type="match status" value="6"/>
</dbReference>
<dbReference type="RefSeq" id="XP_012936604.1">
    <property type="nucleotide sequence ID" value="XM_013081150.2"/>
</dbReference>
<evidence type="ECO:0000313" key="13">
    <source>
        <dbReference type="Proteomes" id="UP000694888"/>
    </source>
</evidence>
<dbReference type="PROSITE" id="PS50268">
    <property type="entry name" value="CADHERIN_2"/>
    <property type="match status" value="7"/>
</dbReference>
<dbReference type="InterPro" id="IPR039808">
    <property type="entry name" value="Cadherin"/>
</dbReference>